<accession>A0ACC0JUE0</accession>
<gene>
    <name evidence="1" type="ORF">MSG28_002216</name>
</gene>
<dbReference type="Proteomes" id="UP001064048">
    <property type="component" value="Chromosome 3"/>
</dbReference>
<evidence type="ECO:0000313" key="2">
    <source>
        <dbReference type="Proteomes" id="UP001064048"/>
    </source>
</evidence>
<comment type="caution">
    <text evidence="1">The sequence shown here is derived from an EMBL/GenBank/DDBJ whole genome shotgun (WGS) entry which is preliminary data.</text>
</comment>
<proteinExistence type="predicted"/>
<dbReference type="EMBL" id="CM046103">
    <property type="protein sequence ID" value="KAI8427820.1"/>
    <property type="molecule type" value="Genomic_DNA"/>
</dbReference>
<organism evidence="1 2">
    <name type="scientific">Choristoneura fumiferana</name>
    <name type="common">Spruce budworm moth</name>
    <name type="synonym">Archips fumiferana</name>
    <dbReference type="NCBI Taxonomy" id="7141"/>
    <lineage>
        <taxon>Eukaryota</taxon>
        <taxon>Metazoa</taxon>
        <taxon>Ecdysozoa</taxon>
        <taxon>Arthropoda</taxon>
        <taxon>Hexapoda</taxon>
        <taxon>Insecta</taxon>
        <taxon>Pterygota</taxon>
        <taxon>Neoptera</taxon>
        <taxon>Endopterygota</taxon>
        <taxon>Lepidoptera</taxon>
        <taxon>Glossata</taxon>
        <taxon>Ditrysia</taxon>
        <taxon>Tortricoidea</taxon>
        <taxon>Tortricidae</taxon>
        <taxon>Tortricinae</taxon>
        <taxon>Choristoneura</taxon>
    </lineage>
</organism>
<keyword evidence="2" id="KW-1185">Reference proteome</keyword>
<reference evidence="1 2" key="1">
    <citation type="journal article" date="2022" name="Genome Biol. Evol.">
        <title>The Spruce Budworm Genome: Reconstructing the Evolutionary History of Antifreeze Proteins.</title>
        <authorList>
            <person name="Beliveau C."/>
            <person name="Gagne P."/>
            <person name="Picq S."/>
            <person name="Vernygora O."/>
            <person name="Keeling C.I."/>
            <person name="Pinkney K."/>
            <person name="Doucet D."/>
            <person name="Wen F."/>
            <person name="Johnston J.S."/>
            <person name="Maaroufi H."/>
            <person name="Boyle B."/>
            <person name="Laroche J."/>
            <person name="Dewar K."/>
            <person name="Juretic N."/>
            <person name="Blackburn G."/>
            <person name="Nisole A."/>
            <person name="Brunet B."/>
            <person name="Brandao M."/>
            <person name="Lumley L."/>
            <person name="Duan J."/>
            <person name="Quan G."/>
            <person name="Lucarotti C.J."/>
            <person name="Roe A.D."/>
            <person name="Sperling F.A.H."/>
            <person name="Levesque R.C."/>
            <person name="Cusson M."/>
        </authorList>
    </citation>
    <scope>NUCLEOTIDE SEQUENCE [LARGE SCALE GENOMIC DNA]</scope>
    <source>
        <strain evidence="1">Glfc:IPQL:Cfum</strain>
    </source>
</reference>
<name>A0ACC0JUE0_CHOFU</name>
<evidence type="ECO:0000313" key="1">
    <source>
        <dbReference type="EMBL" id="KAI8427820.1"/>
    </source>
</evidence>
<sequence length="426" mass="49002">MPKTVDYLKSLGAIELLGYNKVGDNTFPNLIPMLMGKTDAELRETCTPNHQSTFDNCPFVWEWFRQAGFATALAEDTASLGTFNYNLYGFKGTPTDYYIHTFMHEAEHQVGTNKMLNCKLCMNEKYFFDILLDYVDDLTTTLKLKMFGFFWETTMSHDFLNYPMVMDQSYVNILSKWHLSGYLNETILFLVSDHGLRWGEFRSTKQGYLEERLPFVFALMPPSFRENYSEAYHNLKLNSHRLTTPFDMHATLMDLVSLDKIKNEIIISRSKEHYAEYRSISLFIPISENRTCKSAQIDDHWCTCHRIIKSSTESSEAREAAQHVVSHMNYLVRDYPQCANLTVAQLLNVTKMVSRNAGDKMEWPELTIVLRAEPSGGLFEATLGNGSGKWVLAGSVSRLNLYGDQSRCVSDNRLKLYCYCISPRPT</sequence>
<protein>
    <submittedName>
        <fullName evidence="1">Uncharacterized protein</fullName>
    </submittedName>
</protein>